<proteinExistence type="predicted"/>
<dbReference type="OrthoDB" id="278674at2"/>
<protein>
    <submittedName>
        <fullName evidence="1">Uncharacterized protein</fullName>
    </submittedName>
</protein>
<gene>
    <name evidence="1" type="ORF">RESH_00573</name>
</gene>
<dbReference type="RefSeq" id="WP_008663591.1">
    <property type="nucleotide sequence ID" value="NZ_ANOF01000016.1"/>
</dbReference>
<dbReference type="Proteomes" id="UP000011996">
    <property type="component" value="Unassembled WGS sequence"/>
</dbReference>
<evidence type="ECO:0000313" key="1">
    <source>
        <dbReference type="EMBL" id="EMI28854.1"/>
    </source>
</evidence>
<dbReference type="PATRIC" id="fig|1263868.3.peg.628"/>
<sequence>MRIELRSIFYPKPVDPNGYLRPHELSVYCASSEDEDGEVVAARLAFDYLDVARIEEEGVNVWEVCDADSQGWLSVCSAMLEPTAKYAEYRKEIGIDHPVLGLVFIHRAVFHSSMRDWQGMIVDSVSRMFSGETSTMMWRETTGMTDRELASLGFRIVAGEDLLFRPNMMRSEYEPANDDRDPNFDLKVPKEAGEYVQQQWDQLSELDLDGI</sequence>
<comment type="caution">
    <text evidence="1">The sequence shown here is derived from an EMBL/GenBank/DDBJ whole genome shotgun (WGS) entry which is preliminary data.</text>
</comment>
<name>M5SRG7_9BACT</name>
<organism evidence="1 2">
    <name type="scientific">Rhodopirellula europaea SH398</name>
    <dbReference type="NCBI Taxonomy" id="1263868"/>
    <lineage>
        <taxon>Bacteria</taxon>
        <taxon>Pseudomonadati</taxon>
        <taxon>Planctomycetota</taxon>
        <taxon>Planctomycetia</taxon>
        <taxon>Pirellulales</taxon>
        <taxon>Pirellulaceae</taxon>
        <taxon>Rhodopirellula</taxon>
    </lineage>
</organism>
<reference evidence="1 2" key="1">
    <citation type="journal article" date="2013" name="Mar. Genomics">
        <title>Expression of sulfatases in Rhodopirellula baltica and the diversity of sulfatases in the genus Rhodopirellula.</title>
        <authorList>
            <person name="Wegner C.E."/>
            <person name="Richter-Heitmann T."/>
            <person name="Klindworth A."/>
            <person name="Klockow C."/>
            <person name="Richter M."/>
            <person name="Achstetter T."/>
            <person name="Glockner F.O."/>
            <person name="Harder J."/>
        </authorList>
    </citation>
    <scope>NUCLEOTIDE SEQUENCE [LARGE SCALE GENOMIC DNA]</scope>
    <source>
        <strain evidence="1 2">SH398</strain>
    </source>
</reference>
<dbReference type="AlphaFoldDB" id="M5SRG7"/>
<evidence type="ECO:0000313" key="2">
    <source>
        <dbReference type="Proteomes" id="UP000011996"/>
    </source>
</evidence>
<accession>M5SRG7</accession>
<dbReference type="EMBL" id="ANOF01000016">
    <property type="protein sequence ID" value="EMI28854.1"/>
    <property type="molecule type" value="Genomic_DNA"/>
</dbReference>